<organism evidence="1">
    <name type="scientific">viral metagenome</name>
    <dbReference type="NCBI Taxonomy" id="1070528"/>
    <lineage>
        <taxon>unclassified sequences</taxon>
        <taxon>metagenomes</taxon>
        <taxon>organismal metagenomes</taxon>
    </lineage>
</organism>
<name>A0A6C0EFT9_9ZZZZ</name>
<protein>
    <submittedName>
        <fullName evidence="1">Uncharacterized protein</fullName>
    </submittedName>
</protein>
<proteinExistence type="predicted"/>
<accession>A0A6C0EFT9</accession>
<evidence type="ECO:0000313" key="1">
    <source>
        <dbReference type="EMBL" id="QHT26205.1"/>
    </source>
</evidence>
<dbReference type="AlphaFoldDB" id="A0A6C0EFT9"/>
<sequence length="142" mass="16841">MVHYIITYTKVGELDFCDIFRQPLGIVISADNYDEAVDKLLRIINNGELFINKYWEGKINAKEEIVNNLFKLVEGSKYIIPYEANCFRVTPEYYVAFEEYKKKTKIITRELFDKFNVNKIKTKNNIDKIIPVYEFFESKIIS</sequence>
<reference evidence="1" key="1">
    <citation type="journal article" date="2020" name="Nature">
        <title>Giant virus diversity and host interactions through global metagenomics.</title>
        <authorList>
            <person name="Schulz F."/>
            <person name="Roux S."/>
            <person name="Paez-Espino D."/>
            <person name="Jungbluth S."/>
            <person name="Walsh D.A."/>
            <person name="Denef V.J."/>
            <person name="McMahon K.D."/>
            <person name="Konstantinidis K.T."/>
            <person name="Eloe-Fadrosh E.A."/>
            <person name="Kyrpides N.C."/>
            <person name="Woyke T."/>
        </authorList>
    </citation>
    <scope>NUCLEOTIDE SEQUENCE</scope>
    <source>
        <strain evidence="1">GVMAG-M-3300023179-27</strain>
    </source>
</reference>
<dbReference type="EMBL" id="MN739781">
    <property type="protein sequence ID" value="QHT26205.1"/>
    <property type="molecule type" value="Genomic_DNA"/>
</dbReference>